<evidence type="ECO:0000256" key="4">
    <source>
        <dbReference type="PROSITE-ProRule" id="PRU01024"/>
    </source>
</evidence>
<keyword evidence="7" id="KW-1185">Reference proteome</keyword>
<dbReference type="PANTHER" id="PTHR11061">
    <property type="entry name" value="RNA M5U METHYLTRANSFERASE"/>
    <property type="match status" value="1"/>
</dbReference>
<dbReference type="PROSITE" id="PS51687">
    <property type="entry name" value="SAM_MT_RNA_M5U"/>
    <property type="match status" value="1"/>
</dbReference>
<evidence type="ECO:0000313" key="6">
    <source>
        <dbReference type="EMBL" id="MFC7580328.1"/>
    </source>
</evidence>
<dbReference type="GO" id="GO:0032259">
    <property type="term" value="P:methylation"/>
    <property type="evidence" value="ECO:0007669"/>
    <property type="project" value="UniProtKB-KW"/>
</dbReference>
<name>A0ABW2SLU4_9ACTO</name>
<dbReference type="EC" id="2.1.1.-" evidence="6"/>
<dbReference type="PANTHER" id="PTHR11061:SF30">
    <property type="entry name" value="TRNA (URACIL(54)-C(5))-METHYLTRANSFERASE"/>
    <property type="match status" value="1"/>
</dbReference>
<dbReference type="InterPro" id="IPR002792">
    <property type="entry name" value="TRAM_dom"/>
</dbReference>
<dbReference type="Gene3D" id="2.40.50.140">
    <property type="entry name" value="Nucleic acid-binding proteins"/>
    <property type="match status" value="1"/>
</dbReference>
<dbReference type="EMBL" id="JBHTEF010000001">
    <property type="protein sequence ID" value="MFC7580328.1"/>
    <property type="molecule type" value="Genomic_DNA"/>
</dbReference>
<reference evidence="7" key="1">
    <citation type="journal article" date="2019" name="Int. J. Syst. Evol. Microbiol.">
        <title>The Global Catalogue of Microorganisms (GCM) 10K type strain sequencing project: providing services to taxonomists for standard genome sequencing and annotation.</title>
        <authorList>
            <consortium name="The Broad Institute Genomics Platform"/>
            <consortium name="The Broad Institute Genome Sequencing Center for Infectious Disease"/>
            <person name="Wu L."/>
            <person name="Ma J."/>
        </authorList>
    </citation>
    <scope>NUCLEOTIDE SEQUENCE [LARGE SCALE GENOMIC DNA]</scope>
    <source>
        <strain evidence="7">CCUG 56698</strain>
    </source>
</reference>
<comment type="caution">
    <text evidence="6">The sequence shown here is derived from an EMBL/GenBank/DDBJ whole genome shotgun (WGS) entry which is preliminary data.</text>
</comment>
<dbReference type="Proteomes" id="UP001596527">
    <property type="component" value="Unassembled WGS sequence"/>
</dbReference>
<organism evidence="6 7">
    <name type="scientific">Schaalia naturae</name>
    <dbReference type="NCBI Taxonomy" id="635203"/>
    <lineage>
        <taxon>Bacteria</taxon>
        <taxon>Bacillati</taxon>
        <taxon>Actinomycetota</taxon>
        <taxon>Actinomycetes</taxon>
        <taxon>Actinomycetales</taxon>
        <taxon>Actinomycetaceae</taxon>
        <taxon>Schaalia</taxon>
    </lineage>
</organism>
<evidence type="ECO:0000256" key="3">
    <source>
        <dbReference type="ARBA" id="ARBA00022691"/>
    </source>
</evidence>
<sequence>MRHRPPRGVRMRRAANRAEPGEEEVLELTLGEPAHGGACVAREESGRVVFVRHGLPGERVRARVTSTRNTLAWAEVAEVLDPSPDRVPSVWPEAGPGGVGGGELAHVRPSAQRRWKETVLRGQLRRVGGEALLDAVTALGGVRVDPTPGDGDEADPLLGRRTRIELVVTPDGRAGMHRYRTREVVGVEEMPLAVPAIQELGLFGSDSPWGGVWRAGDRVRAVAPNGGKAVLVAPSGAWALREGRPTRVEDEPLTWTVRRPGGAPDAQETFSVRARGFWQSHVRGAETLAEAVMRASQVAEGDRVMELYSGAGLFTRFLAQAAGPAGRVASLEGDEGAVADATANLEGWPQAETFVGTVDAAGVLELAGELGAGGASEGRGSEAAADVVVLDPPRAGAGREVCRALCSLGAPRVVLVSCDPAAGARDLRALVEGGYALESFEAWDLFPHTHHVEFVAGLTRG</sequence>
<dbReference type="RefSeq" id="WP_380972222.1">
    <property type="nucleotide sequence ID" value="NZ_JBHTEF010000001.1"/>
</dbReference>
<keyword evidence="1 4" id="KW-0489">Methyltransferase</keyword>
<evidence type="ECO:0000256" key="2">
    <source>
        <dbReference type="ARBA" id="ARBA00022679"/>
    </source>
</evidence>
<evidence type="ECO:0000259" key="5">
    <source>
        <dbReference type="PROSITE" id="PS50926"/>
    </source>
</evidence>
<dbReference type="Pfam" id="PF05958">
    <property type="entry name" value="tRNA_U5-meth_tr"/>
    <property type="match status" value="1"/>
</dbReference>
<feature type="binding site" evidence="4">
    <location>
        <position position="279"/>
    </location>
    <ligand>
        <name>S-adenosyl-L-methionine</name>
        <dbReference type="ChEBI" id="CHEBI:59789"/>
    </ligand>
</feature>
<keyword evidence="3 4" id="KW-0949">S-adenosyl-L-methionine</keyword>
<protein>
    <submittedName>
        <fullName evidence="6">Class I SAM-dependent RNA methyltransferase</fullName>
        <ecNumber evidence="6">2.1.1.-</ecNumber>
    </submittedName>
</protein>
<feature type="binding site" evidence="4">
    <location>
        <position position="391"/>
    </location>
    <ligand>
        <name>S-adenosyl-L-methionine</name>
        <dbReference type="ChEBI" id="CHEBI:59789"/>
    </ligand>
</feature>
<feature type="domain" description="TRAM" evidence="5">
    <location>
        <begin position="17"/>
        <end position="78"/>
    </location>
</feature>
<keyword evidence="2 4" id="KW-0808">Transferase</keyword>
<accession>A0ABW2SLU4</accession>
<feature type="active site" description="Nucleophile" evidence="4">
    <location>
        <position position="418"/>
    </location>
</feature>
<dbReference type="Gene3D" id="3.40.50.150">
    <property type="entry name" value="Vaccinia Virus protein VP39"/>
    <property type="match status" value="1"/>
</dbReference>
<dbReference type="SUPFAM" id="SSF50249">
    <property type="entry name" value="Nucleic acid-binding proteins"/>
    <property type="match status" value="1"/>
</dbReference>
<evidence type="ECO:0000256" key="1">
    <source>
        <dbReference type="ARBA" id="ARBA00022603"/>
    </source>
</evidence>
<proteinExistence type="inferred from homology"/>
<dbReference type="InterPro" id="IPR029063">
    <property type="entry name" value="SAM-dependent_MTases_sf"/>
</dbReference>
<dbReference type="GO" id="GO:0008168">
    <property type="term" value="F:methyltransferase activity"/>
    <property type="evidence" value="ECO:0007669"/>
    <property type="project" value="UniProtKB-KW"/>
</dbReference>
<dbReference type="InterPro" id="IPR010280">
    <property type="entry name" value="U5_MeTrfase_fam"/>
</dbReference>
<dbReference type="Pfam" id="PF01938">
    <property type="entry name" value="TRAM"/>
    <property type="match status" value="1"/>
</dbReference>
<dbReference type="SUPFAM" id="SSF53335">
    <property type="entry name" value="S-adenosyl-L-methionine-dependent methyltransferases"/>
    <property type="match status" value="1"/>
</dbReference>
<dbReference type="PROSITE" id="PS50926">
    <property type="entry name" value="TRAM"/>
    <property type="match status" value="1"/>
</dbReference>
<gene>
    <name evidence="6" type="ORF">ACFQWG_03695</name>
</gene>
<feature type="binding site" evidence="4">
    <location>
        <position position="332"/>
    </location>
    <ligand>
        <name>S-adenosyl-L-methionine</name>
        <dbReference type="ChEBI" id="CHEBI:59789"/>
    </ligand>
</feature>
<dbReference type="InterPro" id="IPR012340">
    <property type="entry name" value="NA-bd_OB-fold"/>
</dbReference>
<evidence type="ECO:0000313" key="7">
    <source>
        <dbReference type="Proteomes" id="UP001596527"/>
    </source>
</evidence>
<comment type="similarity">
    <text evidence="4">Belongs to the class I-like SAM-binding methyltransferase superfamily. RNA M5U methyltransferase family.</text>
</comment>
<feature type="binding site" evidence="4">
    <location>
        <position position="308"/>
    </location>
    <ligand>
        <name>S-adenosyl-L-methionine</name>
        <dbReference type="ChEBI" id="CHEBI:59789"/>
    </ligand>
</feature>